<organism evidence="1 2">
    <name type="scientific">Roseinatronobacter thiooxidans</name>
    <dbReference type="NCBI Taxonomy" id="121821"/>
    <lineage>
        <taxon>Bacteria</taxon>
        <taxon>Pseudomonadati</taxon>
        <taxon>Pseudomonadota</taxon>
        <taxon>Alphaproteobacteria</taxon>
        <taxon>Rhodobacterales</taxon>
        <taxon>Paracoccaceae</taxon>
        <taxon>Roseinatronobacter</taxon>
    </lineage>
</organism>
<evidence type="ECO:0000313" key="1">
    <source>
        <dbReference type="EMBL" id="PZX41198.1"/>
    </source>
</evidence>
<proteinExistence type="predicted"/>
<sequence>MKIAYLAHDLTDPAIHRRVAMLVDGGARVALAGLSRGAASHPGALVLGRSADGRLAQRAWQIASVIAARRPEVLAHLGQPDVLIARNLEMLAVAVSLIPRFHTRPRVVYECLDIHRLLTDQGPRGKALRLLEKRLAPHVDLVITSSPAFVTHHLGDVFGDRIAIVENRVLDLGETPIHAQNAPPSHLPGPPWRIGWFGALRCRKSLDILSEAARLAHGRIEVVIRGRPSPAVFGDFAAQISGRPYLRFEGPYQMDDLRSHYAGVHFAWGVDLYEAGANSDWLLPNRLYESVYYGSVPIARLNCEVGRALLRHDIGILLPDLSPDALAQRLGMLGAQDYRALQKRQRRLPREMWRADHDDCVDLVMLLANIAPQAEPKRVTL</sequence>
<gene>
    <name evidence="1" type="ORF">LY56_02401</name>
</gene>
<comment type="caution">
    <text evidence="1">The sequence shown here is derived from an EMBL/GenBank/DDBJ whole genome shotgun (WGS) entry which is preliminary data.</text>
</comment>
<dbReference type="Gene3D" id="3.40.50.11010">
    <property type="match status" value="1"/>
</dbReference>
<protein>
    <submittedName>
        <fullName evidence="1">Succinoglycan biosynthesis protein ExoL</fullName>
    </submittedName>
</protein>
<dbReference type="OrthoDB" id="7973140at2"/>
<dbReference type="Gene3D" id="3.40.50.2000">
    <property type="entry name" value="Glycogen Phosphorylase B"/>
    <property type="match status" value="1"/>
</dbReference>
<reference evidence="1 2" key="1">
    <citation type="submission" date="2018-06" db="EMBL/GenBank/DDBJ databases">
        <title>Genomic Encyclopedia of Archaeal and Bacterial Type Strains, Phase II (KMG-II): from individual species to whole genera.</title>
        <authorList>
            <person name="Goeker M."/>
        </authorList>
    </citation>
    <scope>NUCLEOTIDE SEQUENCE [LARGE SCALE GENOMIC DNA]</scope>
    <source>
        <strain evidence="1 2">DSM 13087</strain>
    </source>
</reference>
<dbReference type="EMBL" id="QKZQ01000011">
    <property type="protein sequence ID" value="PZX41198.1"/>
    <property type="molecule type" value="Genomic_DNA"/>
</dbReference>
<evidence type="ECO:0000313" key="2">
    <source>
        <dbReference type="Proteomes" id="UP000249364"/>
    </source>
</evidence>
<accession>A0A2W7PYB9</accession>
<keyword evidence="2" id="KW-1185">Reference proteome</keyword>
<dbReference type="STRING" id="121821.GCA_001870675_00091"/>
<dbReference type="RefSeq" id="WP_071467985.1">
    <property type="nucleotide sequence ID" value="NZ_MEHT01000001.1"/>
</dbReference>
<dbReference type="Proteomes" id="UP000249364">
    <property type="component" value="Unassembled WGS sequence"/>
</dbReference>
<dbReference type="AlphaFoldDB" id="A0A2W7PYB9"/>
<name>A0A2W7PYB9_9RHOB</name>
<dbReference type="SUPFAM" id="SSF53756">
    <property type="entry name" value="UDP-Glycosyltransferase/glycogen phosphorylase"/>
    <property type="match status" value="1"/>
</dbReference>